<dbReference type="AlphaFoldDB" id="A0A224XTE1"/>
<evidence type="ECO:0000256" key="1">
    <source>
        <dbReference type="ARBA" id="ARBA00022448"/>
    </source>
</evidence>
<keyword evidence="4" id="KW-0812">Transmembrane</keyword>
<keyword evidence="3" id="KW-0520">NAD</keyword>
<keyword evidence="4" id="KW-0472">Membrane</keyword>
<dbReference type="Pfam" id="PF06455">
    <property type="entry name" value="NADH5_C"/>
    <property type="match status" value="1"/>
</dbReference>
<proteinExistence type="predicted"/>
<dbReference type="InterPro" id="IPR010934">
    <property type="entry name" value="NADH_DH_su5_C"/>
</dbReference>
<feature type="domain" description="NADH dehydrogenase subunit 5 C-terminal" evidence="5">
    <location>
        <begin position="1"/>
        <end position="74"/>
    </location>
</feature>
<organism evidence="6">
    <name type="scientific">Panstrongylus lignarius</name>
    <dbReference type="NCBI Taxonomy" id="156445"/>
    <lineage>
        <taxon>Eukaryota</taxon>
        <taxon>Metazoa</taxon>
        <taxon>Ecdysozoa</taxon>
        <taxon>Arthropoda</taxon>
        <taxon>Hexapoda</taxon>
        <taxon>Insecta</taxon>
        <taxon>Pterygota</taxon>
        <taxon>Neoptera</taxon>
        <taxon>Paraneoptera</taxon>
        <taxon>Hemiptera</taxon>
        <taxon>Heteroptera</taxon>
        <taxon>Panheteroptera</taxon>
        <taxon>Cimicomorpha</taxon>
        <taxon>Reduviidae</taxon>
        <taxon>Triatominae</taxon>
        <taxon>Panstrongylus</taxon>
    </lineage>
</organism>
<evidence type="ECO:0000256" key="2">
    <source>
        <dbReference type="ARBA" id="ARBA00022967"/>
    </source>
</evidence>
<feature type="transmembrane region" description="Helical" evidence="4">
    <location>
        <begin position="56"/>
        <end position="74"/>
    </location>
</feature>
<keyword evidence="1" id="KW-0813">Transport</keyword>
<keyword evidence="4" id="KW-1133">Transmembrane helix</keyword>
<evidence type="ECO:0000313" key="6">
    <source>
        <dbReference type="EMBL" id="JAW15805.1"/>
    </source>
</evidence>
<keyword evidence="2" id="KW-1278">Translocase</keyword>
<dbReference type="EMBL" id="GFTR01000621">
    <property type="protein sequence ID" value="JAW15805.1"/>
    <property type="molecule type" value="Transcribed_RNA"/>
</dbReference>
<reference evidence="6" key="1">
    <citation type="journal article" date="2018" name="PLoS Negl. Trop. Dis.">
        <title>An insight into the salivary gland and fat body transcriptome of Panstrongylus lignarius (Hemiptera: Heteroptera), the main vector of Chagas disease in Peru.</title>
        <authorList>
            <person name="Nevoa J.C."/>
            <person name="Mendes M.T."/>
            <person name="da Silva M.V."/>
            <person name="Soares S.C."/>
            <person name="Oliveira C.J.F."/>
            <person name="Ribeiro J.M.C."/>
        </authorList>
    </citation>
    <scope>NUCLEOTIDE SEQUENCE</scope>
</reference>
<evidence type="ECO:0000259" key="5">
    <source>
        <dbReference type="Pfam" id="PF06455"/>
    </source>
</evidence>
<evidence type="ECO:0000256" key="3">
    <source>
        <dbReference type="ARBA" id="ARBA00023027"/>
    </source>
</evidence>
<accession>A0A224XTE1</accession>
<name>A0A224XTE1_9HEMI</name>
<protein>
    <recommendedName>
        <fullName evidence="5">NADH dehydrogenase subunit 5 C-terminal domain-containing protein</fullName>
    </recommendedName>
</protein>
<sequence length="75" mass="9089">MWFMPYFRTLMIYGKSFYLSRAYYEIMDGGWGEYSVSNSFLLLGSLMRKLINYYQFNNVKIFMVVFVLIFLFSLI</sequence>
<evidence type="ECO:0000256" key="4">
    <source>
        <dbReference type="SAM" id="Phobius"/>
    </source>
</evidence>